<dbReference type="AlphaFoldDB" id="A0A3M8K6Q4"/>
<evidence type="ECO:0000313" key="3">
    <source>
        <dbReference type="Proteomes" id="UP000266975"/>
    </source>
</evidence>
<dbReference type="InterPro" id="IPR018973">
    <property type="entry name" value="MZB"/>
</dbReference>
<evidence type="ECO:0000259" key="1">
    <source>
        <dbReference type="Pfam" id="PF09369"/>
    </source>
</evidence>
<evidence type="ECO:0000313" key="2">
    <source>
        <dbReference type="EMBL" id="RNE48435.1"/>
    </source>
</evidence>
<dbReference type="EMBL" id="PTJO01000005">
    <property type="protein sequence ID" value="RNE48435.1"/>
    <property type="molecule type" value="Genomic_DNA"/>
</dbReference>
<reference evidence="2 3" key="1">
    <citation type="submission" date="2018-02" db="EMBL/GenBank/DDBJ databases">
        <title>Corynebacterium alimpuense sp. nov., a marine obligate actinomycete isolated from sediments of Valparaiso bay, Chile.</title>
        <authorList>
            <person name="Claverias F."/>
            <person name="Gonzales-Siles L."/>
            <person name="Salva-Serra F."/>
            <person name="Inganaes E."/>
            <person name="Molin K."/>
            <person name="Cumsille A."/>
            <person name="Undabarrena A."/>
            <person name="Couve E."/>
            <person name="Moore E.R.B."/>
            <person name="Gomila M."/>
            <person name="Camara B."/>
        </authorList>
    </citation>
    <scope>NUCLEOTIDE SEQUENCE [LARGE SCALE GENOMIC DNA]</scope>
    <source>
        <strain evidence="2 3">CCUG 69366</strain>
    </source>
</reference>
<name>A0A3M8K6Q4_9CORY</name>
<proteinExistence type="predicted"/>
<keyword evidence="3" id="KW-1185">Reference proteome</keyword>
<organism evidence="2 3">
    <name type="scientific">Corynebacterium alimapuense</name>
    <dbReference type="NCBI Taxonomy" id="1576874"/>
    <lineage>
        <taxon>Bacteria</taxon>
        <taxon>Bacillati</taxon>
        <taxon>Actinomycetota</taxon>
        <taxon>Actinomycetes</taxon>
        <taxon>Mycobacteriales</taxon>
        <taxon>Corynebacteriaceae</taxon>
        <taxon>Corynebacterium</taxon>
    </lineage>
</organism>
<comment type="caution">
    <text evidence="2">The sequence shown here is derived from an EMBL/GenBank/DDBJ whole genome shotgun (WGS) entry which is preliminary data.</text>
</comment>
<sequence>MVRGRARKQKFVQPISSVRRSQLITTYGIGSLIPVASESFIMLGQDYWYADHSNRREFEISEPNLARALNVRTFLQPPSGDRDTLQIARFPEWVTCPNCNRLDKWYKLARKNKEGERINECRYCPGKSLVTSRFVAACSNGHIQDFPYWRWLHKGFNGEEGSNHEIRLQVDGGDDSLRGIQLTCSCGAARTMENALGRGFLQLQCEGGTPWLPSLDSASCDERLTGLQRGASGVWRSKVRAAISIPAPESKALSVIQDKFDYLAGMPEDLRNSNFDYIAKLEGLSIPELKKAFLDMQIPDASKSTEEMLLDILDGEYAAFQETAEEVDGDEEFVCYVYDLEQSLARNSGIISVSQLPRLREVRVLTGFSRLEPDDKQKSRNENLLSEKPMNWLPAIEAFGEGIFVHLDPERLSQWESTKYAIDRAAKINNAKPVSGITPRELLLHSLSHSLMDQLALVTGYPASSIKERIYARGDQAGILFYTSTSDSAGSLGGLSAQGTVANILKVMTGAVEHARWCTADPVCIESNVRGVDNSNLAACHYCMLAPEVSCEAHNQFLDRACLIGSPEFPGAGYFGER</sequence>
<gene>
    <name evidence="2" type="ORF">C5L39_07955</name>
</gene>
<accession>A0A3M8K6Q4</accession>
<protein>
    <recommendedName>
        <fullName evidence="1">MrfA-like Zn-binding domain-containing protein</fullName>
    </recommendedName>
</protein>
<dbReference type="InterPro" id="IPR047721">
    <property type="entry name" value="DrmB"/>
</dbReference>
<dbReference type="RefSeq" id="WP_123048368.1">
    <property type="nucleotide sequence ID" value="NZ_PTJO01000005.1"/>
</dbReference>
<feature type="domain" description="MrfA-like Zn-binding" evidence="1">
    <location>
        <begin position="447"/>
        <end position="544"/>
    </location>
</feature>
<dbReference type="OrthoDB" id="9134227at2"/>
<dbReference type="Pfam" id="PF09369">
    <property type="entry name" value="MZB"/>
    <property type="match status" value="1"/>
</dbReference>
<dbReference type="NCBIfam" id="NF038324">
    <property type="entry name" value="DrmB_fam"/>
    <property type="match status" value="1"/>
</dbReference>
<dbReference type="Proteomes" id="UP000266975">
    <property type="component" value="Unassembled WGS sequence"/>
</dbReference>